<dbReference type="PANTHER" id="PTHR36845">
    <property type="entry name" value="HYDROLASE, PUTATIVE (AFU_ORTHOLOGUE AFUA_7G05090)-RELATED"/>
    <property type="match status" value="1"/>
</dbReference>
<dbReference type="Gene3D" id="1.50.10.10">
    <property type="match status" value="1"/>
</dbReference>
<dbReference type="PANTHER" id="PTHR36845:SF1">
    <property type="entry name" value="HYDROLASE, PUTATIVE (AFU_ORTHOLOGUE AFUA_7G05090)-RELATED"/>
    <property type="match status" value="1"/>
</dbReference>
<keyword evidence="1 5" id="KW-0378">Hydrolase</keyword>
<keyword evidence="5" id="KW-0614">Plasmid</keyword>
<dbReference type="SUPFAM" id="SSF48208">
    <property type="entry name" value="Six-hairpin glycosidases"/>
    <property type="match status" value="1"/>
</dbReference>
<organism evidence="5 6">
    <name type="scientific">Rhizobium etli bv. mimosae str. IE4771</name>
    <dbReference type="NCBI Taxonomy" id="1432050"/>
    <lineage>
        <taxon>Bacteria</taxon>
        <taxon>Pseudomonadati</taxon>
        <taxon>Pseudomonadota</taxon>
        <taxon>Alphaproteobacteria</taxon>
        <taxon>Hyphomicrobiales</taxon>
        <taxon>Rhizobiaceae</taxon>
        <taxon>Rhizobium/Agrobacterium group</taxon>
        <taxon>Rhizobium</taxon>
    </lineage>
</organism>
<dbReference type="GO" id="GO:0000272">
    <property type="term" value="P:polysaccharide catabolic process"/>
    <property type="evidence" value="ECO:0007669"/>
    <property type="project" value="TreeGrafter"/>
</dbReference>
<dbReference type="EMBL" id="CP006990">
    <property type="protein sequence ID" value="AIC30883.1"/>
    <property type="molecule type" value="Genomic_DNA"/>
</dbReference>
<accession>A0A060I7B6</accession>
<evidence type="ECO:0000313" key="5">
    <source>
        <dbReference type="EMBL" id="AIC30883.1"/>
    </source>
</evidence>
<feature type="binding site" evidence="4">
    <location>
        <position position="223"/>
    </location>
    <ligand>
        <name>substrate</name>
    </ligand>
</feature>
<dbReference type="HOGENOM" id="CLU_027158_1_1_5"/>
<feature type="binding site" evidence="4">
    <location>
        <position position="103"/>
    </location>
    <ligand>
        <name>substrate</name>
    </ligand>
</feature>
<protein>
    <submittedName>
        <fullName evidence="5">Glucuronyl hydrolase</fullName>
    </submittedName>
</protein>
<evidence type="ECO:0000256" key="1">
    <source>
        <dbReference type="ARBA" id="ARBA00022801"/>
    </source>
</evidence>
<evidence type="ECO:0000256" key="3">
    <source>
        <dbReference type="PIRSR" id="PIRSR610905-1"/>
    </source>
</evidence>
<feature type="active site" description="Proton donor" evidence="3">
    <location>
        <position position="163"/>
    </location>
</feature>
<feature type="active site" description="Nucleophile" evidence="3">
    <location>
        <position position="103"/>
    </location>
</feature>
<dbReference type="GO" id="GO:0052757">
    <property type="term" value="F:chondroitin hydrolase activity"/>
    <property type="evidence" value="ECO:0007669"/>
    <property type="project" value="TreeGrafter"/>
</dbReference>
<reference evidence="5 6" key="1">
    <citation type="submission" date="2013-12" db="EMBL/GenBank/DDBJ databases">
        <title>Complete genome sequence of Rhizobium etli bv. mimosae IE4771.</title>
        <authorList>
            <person name="Bustos P."/>
            <person name="Santamaria R.I."/>
            <person name="Lozano L."/>
            <person name="Ormeno-Orrillo E."/>
            <person name="Rogel M.A."/>
            <person name="Romero D."/>
            <person name="Cevallos M.A."/>
            <person name="Martinez-Romero E."/>
            <person name="Gonzalez V."/>
        </authorList>
    </citation>
    <scope>NUCLEOTIDE SEQUENCE [LARGE SCALE GENOMIC DNA]</scope>
    <source>
        <strain evidence="5 6">IE4771</strain>
        <plasmid evidence="6">Plasmid pRetIE4771d</plasmid>
    </source>
</reference>
<feature type="binding site" evidence="4">
    <location>
        <position position="354"/>
    </location>
    <ligand>
        <name>substrate</name>
    </ligand>
</feature>
<proteinExistence type="inferred from homology"/>
<dbReference type="KEGG" id="rei:IE4771_PD00328"/>
<feature type="binding site" evidence="4">
    <location>
        <position position="351"/>
    </location>
    <ligand>
        <name>substrate</name>
    </ligand>
</feature>
<dbReference type="RefSeq" id="WP_040141882.1">
    <property type="nucleotide sequence ID" value="NZ_CP006990.1"/>
</dbReference>
<dbReference type="Proteomes" id="UP000027180">
    <property type="component" value="Plasmid pRetIE4771d"/>
</dbReference>
<sequence length="390" mass="44465">MNAVSTVTPQPITDKEVNAALDLAVKQVRRNLPTFTYAAQNHSSVNNFYPAVANDQWTAGFWPGELWLAYEHSGDPVFRHAAQIQVQSFLHRIVNRIETDHHDMGFLYSPSCIAAWKLVGDEDGRRAAILAADQLIERFQPIGQFIQAWGRKGKPEEYRYIIDCLLNLPLLYWASSETGDPKYREIALTHARTTLAHSVRPDDSTYHTFYMDPVTGAPVRGATKQGYRDDSFWARGQAWGIAGMAISYRYERIEEYRQTFDRLLAFYLNRLPADMVPYWDLVFSDGDGEPRDSSSASITACGLLEMADLVDADTAERYRMLARRMVKSLADHYAVKDPSVSNGLVLHATYSKKSPFNTCRGEGVDECVSWGDYYYMEALTRLSRRWSSYW</sequence>
<name>A0A060I7B6_RHIET</name>
<comment type="similarity">
    <text evidence="2">Belongs to the glycosyl hydrolase 88 family.</text>
</comment>
<feature type="binding site" evidence="4">
    <location>
        <position position="239"/>
    </location>
    <ligand>
        <name>substrate</name>
    </ligand>
</feature>
<dbReference type="AlphaFoldDB" id="A0A060I7B6"/>
<gene>
    <name evidence="5" type="primary">ugl</name>
    <name evidence="5" type="ORF">IE4771_PD00328</name>
</gene>
<evidence type="ECO:0000256" key="2">
    <source>
        <dbReference type="ARBA" id="ARBA00038358"/>
    </source>
</evidence>
<feature type="binding site" evidence="4">
    <location>
        <position position="235"/>
    </location>
    <ligand>
        <name>substrate</name>
    </ligand>
</feature>
<dbReference type="InterPro" id="IPR012341">
    <property type="entry name" value="6hp_glycosidase-like_sf"/>
</dbReference>
<dbReference type="Pfam" id="PF07470">
    <property type="entry name" value="Glyco_hydro_88"/>
    <property type="match status" value="1"/>
</dbReference>
<dbReference type="InterPro" id="IPR008928">
    <property type="entry name" value="6-hairpin_glycosidase_sf"/>
</dbReference>
<dbReference type="OrthoDB" id="428577at2"/>
<evidence type="ECO:0000256" key="4">
    <source>
        <dbReference type="PIRSR" id="PIRSR610905-2"/>
    </source>
</evidence>
<feature type="binding site" evidence="4">
    <location>
        <position position="163"/>
    </location>
    <ligand>
        <name>substrate</name>
    </ligand>
</feature>
<feature type="binding site" evidence="4">
    <location>
        <position position="221"/>
    </location>
    <ligand>
        <name>substrate</name>
    </ligand>
</feature>
<evidence type="ECO:0000313" key="6">
    <source>
        <dbReference type="Proteomes" id="UP000027180"/>
    </source>
</evidence>
<dbReference type="InterPro" id="IPR010905">
    <property type="entry name" value="Glyco_hydro_88"/>
</dbReference>
<geneLocation type="plasmid" evidence="5 6">
    <name>pRetIE4771d</name>
</geneLocation>
<dbReference type="InterPro" id="IPR052369">
    <property type="entry name" value="UG_Glycosaminoglycan_Hydrolase"/>
</dbReference>